<dbReference type="InterPro" id="IPR035979">
    <property type="entry name" value="RBD_domain_sf"/>
</dbReference>
<evidence type="ECO:0000313" key="5">
    <source>
        <dbReference type="EMBL" id="TID29567.1"/>
    </source>
</evidence>
<dbReference type="PANTHER" id="PTHR14089:SF8">
    <property type="entry name" value="RNA-BINDING PROTEIN MRN1"/>
    <property type="match status" value="1"/>
</dbReference>
<feature type="compositionally biased region" description="Basic and acidic residues" evidence="3">
    <location>
        <begin position="538"/>
        <end position="567"/>
    </location>
</feature>
<feature type="compositionally biased region" description="Low complexity" evidence="3">
    <location>
        <begin position="608"/>
        <end position="618"/>
    </location>
</feature>
<dbReference type="SMART" id="SM00360">
    <property type="entry name" value="RRM"/>
    <property type="match status" value="2"/>
</dbReference>
<dbReference type="Gene3D" id="3.30.70.330">
    <property type="match status" value="3"/>
</dbReference>
<evidence type="ECO:0000259" key="4">
    <source>
        <dbReference type="PROSITE" id="PS50102"/>
    </source>
</evidence>
<feature type="compositionally biased region" description="Pro residues" evidence="3">
    <location>
        <begin position="593"/>
        <end position="607"/>
    </location>
</feature>
<keyword evidence="1 2" id="KW-0694">RNA-binding</keyword>
<dbReference type="GO" id="GO:0003729">
    <property type="term" value="F:mRNA binding"/>
    <property type="evidence" value="ECO:0007669"/>
    <property type="project" value="TreeGrafter"/>
</dbReference>
<feature type="compositionally biased region" description="Basic and acidic residues" evidence="3">
    <location>
        <begin position="448"/>
        <end position="485"/>
    </location>
</feature>
<dbReference type="InterPro" id="IPR000504">
    <property type="entry name" value="RRM_dom"/>
</dbReference>
<dbReference type="EMBL" id="SELW01000283">
    <property type="protein sequence ID" value="TID29567.1"/>
    <property type="molecule type" value="Genomic_DNA"/>
</dbReference>
<dbReference type="Proteomes" id="UP000307173">
    <property type="component" value="Unassembled WGS sequence"/>
</dbReference>
<dbReference type="InterPro" id="IPR012677">
    <property type="entry name" value="Nucleotide-bd_a/b_plait_sf"/>
</dbReference>
<feature type="domain" description="RRM" evidence="4">
    <location>
        <begin position="211"/>
        <end position="284"/>
    </location>
</feature>
<evidence type="ECO:0000313" key="6">
    <source>
        <dbReference type="Proteomes" id="UP000307173"/>
    </source>
</evidence>
<dbReference type="GO" id="GO:0010494">
    <property type="term" value="C:cytoplasmic stress granule"/>
    <property type="evidence" value="ECO:0007669"/>
    <property type="project" value="TreeGrafter"/>
</dbReference>
<name>A0A4T0X2N3_9ASCO</name>
<keyword evidence="6" id="KW-1185">Reference proteome</keyword>
<reference evidence="5 6" key="1">
    <citation type="journal article" date="2019" name="Front. Genet.">
        <title>Whole-Genome Sequencing of the Opportunistic Yeast Pathogen Candida inconspicua Uncovers Its Hybrid Origin.</title>
        <authorList>
            <person name="Mixao V."/>
            <person name="Hansen A.P."/>
            <person name="Saus E."/>
            <person name="Boekhout T."/>
            <person name="Lass-Florl C."/>
            <person name="Gabaldon T."/>
        </authorList>
    </citation>
    <scope>NUCLEOTIDE SEQUENCE [LARGE SCALE GENOMIC DNA]</scope>
    <source>
        <strain evidence="5 6">CBS 180</strain>
    </source>
</reference>
<feature type="region of interest" description="Disordered" evidence="3">
    <location>
        <begin position="524"/>
        <end position="618"/>
    </location>
</feature>
<feature type="region of interest" description="Disordered" evidence="3">
    <location>
        <begin position="439"/>
        <end position="485"/>
    </location>
</feature>
<dbReference type="CDD" id="cd00590">
    <property type="entry name" value="RRM_SF"/>
    <property type="match status" value="1"/>
</dbReference>
<evidence type="ECO:0000256" key="3">
    <source>
        <dbReference type="SAM" id="MobiDB-lite"/>
    </source>
</evidence>
<gene>
    <name evidence="5" type="ORF">CANINC_001841</name>
</gene>
<dbReference type="SUPFAM" id="SSF54928">
    <property type="entry name" value="RNA-binding domain, RBD"/>
    <property type="match status" value="3"/>
</dbReference>
<feature type="compositionally biased region" description="Polar residues" evidence="3">
    <location>
        <begin position="569"/>
        <end position="578"/>
    </location>
</feature>
<sequence>MHPRLNLNKSHRFLPQNLVLGSPFYNSTGTFNSPLTPTIVNEFNTPNILKFINLNNDSSSQLLQLINGSIETTYFENNDFFILFTYPIDGLNNYNYFSNQLPSLRKSLNSPNLSIEKIESPDNTDATDSLLITDLPSNIKESVLFNNLSKFGTINTFKFNHNNVIVTFNSVKDAINCKNNLIKEENLSNINVQFFSQNYQIYLPIPNFENRSIYIGNLDKNTSIEDICNVIRGGPLEEIKLLRNKRIAFITFLYHSSATDLLARSMIEPLFINSKPVKLSWANNCNPLDPMISFACSNLNASRNLYIGLNEELETIDDYDLIPLTDLEIQKLQKKLILKPEDKFNRLKSSFDSTKFKKVYKCLPDEIELRKDFSIFGEIEQINYFNNNICAFINFTSIKNCINTVEQFNNPKLSKFTHNAFDGKYEKFKIFYGKDRCANPPKKKRSNHERSDWFGRSGRGERSNNNRSNHERSDWFGRREGGERSIHEHINEQREGGERSIHEHINEQREGGERSIHEHINEQIQRNEQRHKSQQQESEPKGKKGGEHNGHIEHQHESEPKGKEKKQQNGHIEQQQESEQLKDQPNHYTPNGSPKPPQLPPSPPSSPSPVIGIGITSP</sequence>
<protein>
    <recommendedName>
        <fullName evidence="4">RRM domain-containing protein</fullName>
    </recommendedName>
</protein>
<dbReference type="STRING" id="52247.A0A4T0X2N3"/>
<evidence type="ECO:0000256" key="1">
    <source>
        <dbReference type="ARBA" id="ARBA00022884"/>
    </source>
</evidence>
<dbReference type="CDD" id="cd12261">
    <property type="entry name" value="RRM1_3_MRN1"/>
    <property type="match status" value="1"/>
</dbReference>
<organism evidence="5 6">
    <name type="scientific">Pichia inconspicua</name>
    <dbReference type="NCBI Taxonomy" id="52247"/>
    <lineage>
        <taxon>Eukaryota</taxon>
        <taxon>Fungi</taxon>
        <taxon>Dikarya</taxon>
        <taxon>Ascomycota</taxon>
        <taxon>Saccharomycotina</taxon>
        <taxon>Pichiomycetes</taxon>
        <taxon>Pichiales</taxon>
        <taxon>Pichiaceae</taxon>
        <taxon>Pichia</taxon>
    </lineage>
</organism>
<proteinExistence type="predicted"/>
<dbReference type="InterPro" id="IPR039171">
    <property type="entry name" value="Cwc2/Slt11"/>
</dbReference>
<dbReference type="OrthoDB" id="6407164at2759"/>
<accession>A0A4T0X2N3</accession>
<evidence type="ECO:0000256" key="2">
    <source>
        <dbReference type="PROSITE-ProRule" id="PRU00176"/>
    </source>
</evidence>
<dbReference type="GO" id="GO:0000398">
    <property type="term" value="P:mRNA splicing, via spliceosome"/>
    <property type="evidence" value="ECO:0007669"/>
    <property type="project" value="TreeGrafter"/>
</dbReference>
<dbReference type="PROSITE" id="PS50102">
    <property type="entry name" value="RRM"/>
    <property type="match status" value="1"/>
</dbReference>
<comment type="caution">
    <text evidence="5">The sequence shown here is derived from an EMBL/GenBank/DDBJ whole genome shotgun (WGS) entry which is preliminary data.</text>
</comment>
<dbReference type="AlphaFoldDB" id="A0A4T0X2N3"/>
<dbReference type="PANTHER" id="PTHR14089">
    <property type="entry name" value="PRE-MRNA-SPLICING FACTOR RBM22"/>
    <property type="match status" value="1"/>
</dbReference>